<proteinExistence type="predicted"/>
<keyword evidence="1" id="KW-0812">Transmembrane</keyword>
<accession>A0AAU7AP39</accession>
<reference evidence="2" key="1">
    <citation type="submission" date="2022-12" db="EMBL/GenBank/DDBJ databases">
        <title>Paraconexibacter alkalitolerans sp. nov. and Baekduia alba sp. nov., isolated from soil and emended description of the genera Paraconexibacter (Chun et al., 2020) and Baekduia (An et al., 2020).</title>
        <authorList>
            <person name="Vieira S."/>
            <person name="Huber K.J."/>
            <person name="Geppert A."/>
            <person name="Wolf J."/>
            <person name="Neumann-Schaal M."/>
            <person name="Muesken M."/>
            <person name="Overmann J."/>
        </authorList>
    </citation>
    <scope>NUCLEOTIDE SEQUENCE</scope>
    <source>
        <strain evidence="2">AEG42_29</strain>
    </source>
</reference>
<dbReference type="KEGG" id="parq:DSM112329_00242"/>
<protein>
    <submittedName>
        <fullName evidence="2">Uncharacterized protein</fullName>
    </submittedName>
</protein>
<sequence>MAVALVAPALPEASSGTGVRVASVVSAVLLAAAVLAVSANSAPPLPTFLVVFLAVGIGMVALAFDATNARAAASLPEALLWATAGLLFARSFRQPTVAVAVALLVAGLALAGVAGDTSSLTGKASAGDPLTLELAAFGGGQALALPALLAVVLGAVACWTAMLELRVGWTAMLVLEAVALAAALRIDPVAPVLAAFLLPNLDRLAAGVRDESA</sequence>
<keyword evidence="1" id="KW-1133">Transmembrane helix</keyword>
<feature type="transmembrane region" description="Helical" evidence="1">
    <location>
        <begin position="20"/>
        <end position="38"/>
    </location>
</feature>
<feature type="transmembrane region" description="Helical" evidence="1">
    <location>
        <begin position="134"/>
        <end position="160"/>
    </location>
</feature>
<dbReference type="AlphaFoldDB" id="A0AAU7AP39"/>
<organism evidence="2">
    <name type="scientific">Paraconexibacter sp. AEG42_29</name>
    <dbReference type="NCBI Taxonomy" id="2997339"/>
    <lineage>
        <taxon>Bacteria</taxon>
        <taxon>Bacillati</taxon>
        <taxon>Actinomycetota</taxon>
        <taxon>Thermoleophilia</taxon>
        <taxon>Solirubrobacterales</taxon>
        <taxon>Paraconexibacteraceae</taxon>
        <taxon>Paraconexibacter</taxon>
    </lineage>
</organism>
<dbReference type="EMBL" id="CP114014">
    <property type="protein sequence ID" value="XAY03427.1"/>
    <property type="molecule type" value="Genomic_DNA"/>
</dbReference>
<keyword evidence="1" id="KW-0472">Membrane</keyword>
<gene>
    <name evidence="2" type="ORF">DSM112329_00242</name>
</gene>
<evidence type="ECO:0000256" key="1">
    <source>
        <dbReference type="SAM" id="Phobius"/>
    </source>
</evidence>
<evidence type="ECO:0000313" key="2">
    <source>
        <dbReference type="EMBL" id="XAY03427.1"/>
    </source>
</evidence>
<feature type="transmembrane region" description="Helical" evidence="1">
    <location>
        <begin position="96"/>
        <end position="114"/>
    </location>
</feature>
<feature type="transmembrane region" description="Helical" evidence="1">
    <location>
        <begin position="45"/>
        <end position="64"/>
    </location>
</feature>
<name>A0AAU7AP39_9ACTN</name>